<dbReference type="EMBL" id="JACYFG010000009">
    <property type="protein sequence ID" value="MBD5779587.1"/>
    <property type="molecule type" value="Genomic_DNA"/>
</dbReference>
<dbReference type="SUPFAM" id="SSF143422">
    <property type="entry name" value="Transposase IS200-like"/>
    <property type="match status" value="1"/>
</dbReference>
<reference evidence="2" key="1">
    <citation type="submission" date="2020-09" db="EMBL/GenBank/DDBJ databases">
        <title>Pelagicoccus enzymogenes sp. nov. with an EPS production, isolated from marine sediment.</title>
        <authorList>
            <person name="Feng X."/>
        </authorList>
    </citation>
    <scope>NUCLEOTIDE SEQUENCE</scope>
    <source>
        <strain evidence="2">NFK12</strain>
    </source>
</reference>
<gene>
    <name evidence="2" type="ORF">IEN85_08775</name>
</gene>
<dbReference type="GO" id="GO:0004803">
    <property type="term" value="F:transposase activity"/>
    <property type="evidence" value="ECO:0007669"/>
    <property type="project" value="InterPro"/>
</dbReference>
<keyword evidence="3" id="KW-1185">Reference proteome</keyword>
<dbReference type="AlphaFoldDB" id="A0A927F7C1"/>
<dbReference type="GO" id="GO:0043565">
    <property type="term" value="F:sequence-specific DNA binding"/>
    <property type="evidence" value="ECO:0007669"/>
    <property type="project" value="TreeGrafter"/>
</dbReference>
<proteinExistence type="predicted"/>
<dbReference type="SMART" id="SM01321">
    <property type="entry name" value="Y1_Tnp"/>
    <property type="match status" value="1"/>
</dbReference>
<evidence type="ECO:0000313" key="2">
    <source>
        <dbReference type="EMBL" id="MBD5779587.1"/>
    </source>
</evidence>
<dbReference type="InterPro" id="IPR052715">
    <property type="entry name" value="RAYT_transposase"/>
</dbReference>
<dbReference type="PANTHER" id="PTHR36966">
    <property type="entry name" value="REP-ASSOCIATED TYROSINE TRANSPOSASE"/>
    <property type="match status" value="1"/>
</dbReference>
<sequence length="187" mass="21798">MPQLPIRKTHHLAYGRVSIPGATYFITLVTQNRKTDLTANDHPEHIADTLRALHRDKIINLRCATTMPDHLHLLFVLGEVCYLSLAISKFKNATRKALAAHSLYWHRNYYDHRIRQEANTNDFARYIFLNPYRKSLLTADQLWPHWLCNRTYKPDFQQQLTPNGTPPAAWYKNAPTAQDLIDQDTHP</sequence>
<protein>
    <submittedName>
        <fullName evidence="2">Transposase</fullName>
    </submittedName>
</protein>
<name>A0A927F7C1_9BACT</name>
<evidence type="ECO:0000313" key="3">
    <source>
        <dbReference type="Proteomes" id="UP000622317"/>
    </source>
</evidence>
<accession>A0A927F7C1</accession>
<dbReference type="InterPro" id="IPR002686">
    <property type="entry name" value="Transposase_17"/>
</dbReference>
<feature type="domain" description="Transposase IS200-like" evidence="1">
    <location>
        <begin position="19"/>
        <end position="130"/>
    </location>
</feature>
<organism evidence="2 3">
    <name type="scientific">Pelagicoccus enzymogenes</name>
    <dbReference type="NCBI Taxonomy" id="2773457"/>
    <lineage>
        <taxon>Bacteria</taxon>
        <taxon>Pseudomonadati</taxon>
        <taxon>Verrucomicrobiota</taxon>
        <taxon>Opitutia</taxon>
        <taxon>Puniceicoccales</taxon>
        <taxon>Pelagicoccaceae</taxon>
        <taxon>Pelagicoccus</taxon>
    </lineage>
</organism>
<dbReference type="PANTHER" id="PTHR36966:SF1">
    <property type="entry name" value="REP-ASSOCIATED TYROSINE TRANSPOSASE"/>
    <property type="match status" value="1"/>
</dbReference>
<dbReference type="Gene3D" id="3.30.70.1290">
    <property type="entry name" value="Transposase IS200-like"/>
    <property type="match status" value="1"/>
</dbReference>
<comment type="caution">
    <text evidence="2">The sequence shown here is derived from an EMBL/GenBank/DDBJ whole genome shotgun (WGS) entry which is preliminary data.</text>
</comment>
<dbReference type="Proteomes" id="UP000622317">
    <property type="component" value="Unassembled WGS sequence"/>
</dbReference>
<dbReference type="InterPro" id="IPR036515">
    <property type="entry name" value="Transposase_17_sf"/>
</dbReference>
<dbReference type="RefSeq" id="WP_191616725.1">
    <property type="nucleotide sequence ID" value="NZ_JACYFG010000009.1"/>
</dbReference>
<dbReference type="NCBIfam" id="NF047646">
    <property type="entry name" value="REP_Tyr_transpos"/>
    <property type="match status" value="1"/>
</dbReference>
<dbReference type="Pfam" id="PF01797">
    <property type="entry name" value="Y1_Tnp"/>
    <property type="match status" value="1"/>
</dbReference>
<evidence type="ECO:0000259" key="1">
    <source>
        <dbReference type="SMART" id="SM01321"/>
    </source>
</evidence>
<dbReference type="GO" id="GO:0006313">
    <property type="term" value="P:DNA transposition"/>
    <property type="evidence" value="ECO:0007669"/>
    <property type="project" value="InterPro"/>
</dbReference>